<accession>A0A7G5B865</accession>
<organism evidence="1 2">
    <name type="scientific">Ralstonia phage Alix</name>
    <dbReference type="NCBI Taxonomy" id="2759718"/>
    <lineage>
        <taxon>Viruses</taxon>
        <taxon>Duplodnaviria</taxon>
        <taxon>Heunggongvirae</taxon>
        <taxon>Uroviricota</taxon>
        <taxon>Caudoviricetes</taxon>
        <taxon>Gervaisevirus</taxon>
        <taxon>Gervaisevirus claudettte</taxon>
    </lineage>
</organism>
<dbReference type="Proteomes" id="UP000515725">
    <property type="component" value="Segment"/>
</dbReference>
<protein>
    <submittedName>
        <fullName evidence="1">Uncharacterized protein</fullName>
    </submittedName>
</protein>
<evidence type="ECO:0000313" key="2">
    <source>
        <dbReference type="Proteomes" id="UP000515725"/>
    </source>
</evidence>
<evidence type="ECO:0000313" key="1">
    <source>
        <dbReference type="EMBL" id="QMV32488.1"/>
    </source>
</evidence>
<dbReference type="EMBL" id="MT740727">
    <property type="protein sequence ID" value="QMV32488.1"/>
    <property type="molecule type" value="Genomic_DNA"/>
</dbReference>
<sequence>MNTAPAIINAAHPLGSVRNPVRIHATERQLGELVLGSVPRAVRRAAARAIRTRKPALILYLGRWRSIELHDGSVAPASKVGGAA</sequence>
<name>A0A7G5B865_9CAUD</name>
<reference evidence="1 2" key="1">
    <citation type="submission" date="2020-07" db="EMBL/GenBank/DDBJ databases">
        <title>Ralstonia phages.</title>
        <authorList>
            <person name="Trotereau A."/>
            <person name="Boyer C."/>
            <person name="Torres-Barcelo C."/>
        </authorList>
    </citation>
    <scope>NUCLEOTIDE SEQUENCE [LARGE SCALE GENOMIC DNA]</scope>
</reference>
<proteinExistence type="predicted"/>
<gene>
    <name evidence="1" type="ORF">20A_00039</name>
</gene>